<gene>
    <name evidence="1" type="ORF">ENJ15_01850</name>
</gene>
<dbReference type="EMBL" id="DRLI01000068">
    <property type="protein sequence ID" value="HHM01727.1"/>
    <property type="molecule type" value="Genomic_DNA"/>
</dbReference>
<accession>A0A7V5RNT0</accession>
<proteinExistence type="predicted"/>
<evidence type="ECO:0000313" key="1">
    <source>
        <dbReference type="EMBL" id="HHM01727.1"/>
    </source>
</evidence>
<reference evidence="1" key="1">
    <citation type="journal article" date="2020" name="mSystems">
        <title>Genome- and Community-Level Interaction Insights into Carbon Utilization and Element Cycling Functions of Hydrothermarchaeota in Hydrothermal Sediment.</title>
        <authorList>
            <person name="Zhou Z."/>
            <person name="Liu Y."/>
            <person name="Xu W."/>
            <person name="Pan J."/>
            <person name="Luo Z.H."/>
            <person name="Li M."/>
        </authorList>
    </citation>
    <scope>NUCLEOTIDE SEQUENCE [LARGE SCALE GENOMIC DNA]</scope>
    <source>
        <strain evidence="1">HyVt-460</strain>
    </source>
</reference>
<dbReference type="Proteomes" id="UP000885771">
    <property type="component" value="Unassembled WGS sequence"/>
</dbReference>
<sequence>MSRQYVVVAGLNDEATATAIRFYRAGIPVILMDVEDTPPSIYAHRNFSHLLTLGRKERFGVEARTFADYSYHTPADINDSTAFVSRCIADRLIPCLREEELAAVARDNELTLLCCVPLPSAPAAVTEIYALEGCRTPRTRYTVDYSGMVLYPALEYETTDASIYESGGLLKAPVDGVVQTIKSVGDAIRIHEPLLHIDRHNVESETEGILTGILPSGSFIKAGTVVARVEKGAKHIERLPAQSWAVAGAFLELFFYEKKLK</sequence>
<organism evidence="1">
    <name type="scientific">Caldithrix abyssi</name>
    <dbReference type="NCBI Taxonomy" id="187145"/>
    <lineage>
        <taxon>Bacteria</taxon>
        <taxon>Pseudomonadati</taxon>
        <taxon>Calditrichota</taxon>
        <taxon>Calditrichia</taxon>
        <taxon>Calditrichales</taxon>
        <taxon>Calditrichaceae</taxon>
        <taxon>Caldithrix</taxon>
    </lineage>
</organism>
<comment type="caution">
    <text evidence="1">The sequence shown here is derived from an EMBL/GenBank/DDBJ whole genome shotgun (WGS) entry which is preliminary data.</text>
</comment>
<name>A0A7V5RNT0_CALAY</name>
<dbReference type="AlphaFoldDB" id="A0A7V5RNT0"/>
<protein>
    <submittedName>
        <fullName evidence="1">Uncharacterized protein</fullName>
    </submittedName>
</protein>